<dbReference type="Pfam" id="PF17759">
    <property type="entry name" value="tRNA_synthFbeta"/>
    <property type="match status" value="1"/>
</dbReference>
<evidence type="ECO:0000256" key="7">
    <source>
        <dbReference type="ARBA" id="ARBA00022741"/>
    </source>
</evidence>
<dbReference type="SMART" id="SM00874">
    <property type="entry name" value="B5"/>
    <property type="match status" value="1"/>
</dbReference>
<sequence>MPTVALNIKDLMKLIGGELNTEWLIEVLRANKCSVEMVQGDDMILEVTSDRPDLFSAEGIARALRSYLGLREINHEEYLAREYSGVEVLVSESVRDVRPFIACAIVKNVKLDDEAIRQVMQLQEKLHMTYGLKRKNASIGLYDLDSIKPPIIYEARRPSDIRFRPLDEKREMRGDEILKYTSKGAEYGWIISGFDRYPLLRDSEGRVLSMPPIINSEETKVTTNTRNVFIDITGLSEKTLNQALAVLVAALVDRGGKAFSVKVVYGDRVVATPIDISKEMSLRLSRVNEVLGVNLSKEDVAKLLTKMGYVVRTEEDTLVCKTSPYRVDVISDVDVIEDVAIAYGYDKFEFEYPPVVTIGKLHPKSLFNRKLREIMVGFGFQEIYTYVLSSRSVLMQLGIFDKAIKLGNPVSSEYEVLRCDLTSKLLHFLSLNKHLEHPQKVFEIGDVVVLNEERRPVNETHLACAISDFEVSFEEIQAVLYALFEILGLEPRLEPWEEELFIRGRCAKVFVNERDVGLLGEISPEVLEKLELEYPVALMEVNVDKLQQAIEESGKL</sequence>
<dbReference type="PROSITE" id="PS51483">
    <property type="entry name" value="B5"/>
    <property type="match status" value="1"/>
</dbReference>
<dbReference type="InterPro" id="IPR004531">
    <property type="entry name" value="Phe-tRNA-synth_IIc_bsu_arc_euk"/>
</dbReference>
<evidence type="ECO:0000256" key="3">
    <source>
        <dbReference type="ARBA" id="ARBA00007438"/>
    </source>
</evidence>
<comment type="subcellular location">
    <subcellularLocation>
        <location evidence="2 12">Cytoplasm</location>
    </subcellularLocation>
</comment>
<comment type="similarity">
    <text evidence="3 12">Belongs to the phenylalanyl-tRNA synthetase beta subunit family. Type 2 subfamily.</text>
</comment>
<dbReference type="NCBIfam" id="TIGR00471">
    <property type="entry name" value="pheT_arch"/>
    <property type="match status" value="1"/>
</dbReference>
<dbReference type="FunFam" id="3.50.40.10:FF:000003">
    <property type="entry name" value="Phenylalanine--tRNA ligase beta subunit"/>
    <property type="match status" value="1"/>
</dbReference>
<dbReference type="EMBL" id="QMQV01000004">
    <property type="protein sequence ID" value="RLE50517.1"/>
    <property type="molecule type" value="Genomic_DNA"/>
</dbReference>
<keyword evidence="9 12" id="KW-0460">Magnesium</keyword>
<dbReference type="PANTHER" id="PTHR10947:SF0">
    <property type="entry name" value="PHENYLALANINE--TRNA LIGASE BETA SUBUNIT"/>
    <property type="match status" value="1"/>
</dbReference>
<name>A0A497ETG5_9CREN</name>
<feature type="binding site" evidence="12">
    <location>
        <position position="338"/>
    </location>
    <ligand>
        <name>Mg(2+)</name>
        <dbReference type="ChEBI" id="CHEBI:18420"/>
        <note>shared with alpha subunit</note>
    </ligand>
</feature>
<accession>A0A497ETG5</accession>
<dbReference type="AlphaFoldDB" id="A0A497ETG5"/>
<evidence type="ECO:0000256" key="9">
    <source>
        <dbReference type="ARBA" id="ARBA00022842"/>
    </source>
</evidence>
<dbReference type="InterPro" id="IPR009061">
    <property type="entry name" value="DNA-bd_dom_put_sf"/>
</dbReference>
<dbReference type="Proteomes" id="UP000278475">
    <property type="component" value="Unassembled WGS sequence"/>
</dbReference>
<dbReference type="InterPro" id="IPR045060">
    <property type="entry name" value="Phe-tRNA-ligase_IIc_bsu"/>
</dbReference>
<dbReference type="Pfam" id="PF03484">
    <property type="entry name" value="B5"/>
    <property type="match status" value="1"/>
</dbReference>
<evidence type="ECO:0000259" key="13">
    <source>
        <dbReference type="PROSITE" id="PS51483"/>
    </source>
</evidence>
<protein>
    <recommendedName>
        <fullName evidence="12">Phenylalanine--tRNA ligase beta subunit</fullName>
        <ecNumber evidence="12">6.1.1.20</ecNumber>
    </recommendedName>
    <alternativeName>
        <fullName evidence="12">Phenylalanyl-tRNA synthetase beta subunit</fullName>
        <shortName evidence="12">PheRS</shortName>
    </alternativeName>
</protein>
<feature type="binding site" evidence="12">
    <location>
        <position position="337"/>
    </location>
    <ligand>
        <name>Mg(2+)</name>
        <dbReference type="ChEBI" id="CHEBI:18420"/>
        <note>shared with alpha subunit</note>
    </ligand>
</feature>
<evidence type="ECO:0000256" key="11">
    <source>
        <dbReference type="ARBA" id="ARBA00023146"/>
    </source>
</evidence>
<evidence type="ECO:0000256" key="4">
    <source>
        <dbReference type="ARBA" id="ARBA00022490"/>
    </source>
</evidence>
<dbReference type="GO" id="GO:0005524">
    <property type="term" value="F:ATP binding"/>
    <property type="evidence" value="ECO:0007669"/>
    <property type="project" value="UniProtKB-UniRule"/>
</dbReference>
<evidence type="ECO:0000256" key="8">
    <source>
        <dbReference type="ARBA" id="ARBA00022840"/>
    </source>
</evidence>
<proteinExistence type="inferred from homology"/>
<dbReference type="GO" id="GO:0006432">
    <property type="term" value="P:phenylalanyl-tRNA aminoacylation"/>
    <property type="evidence" value="ECO:0007669"/>
    <property type="project" value="UniProtKB-UniRule"/>
</dbReference>
<dbReference type="GO" id="GO:0004826">
    <property type="term" value="F:phenylalanine-tRNA ligase activity"/>
    <property type="evidence" value="ECO:0007669"/>
    <property type="project" value="UniProtKB-UniRule"/>
</dbReference>
<reference evidence="14 15" key="1">
    <citation type="submission" date="2018-06" db="EMBL/GenBank/DDBJ databases">
        <title>Extensive metabolic versatility and redundancy in microbially diverse, dynamic hydrothermal sediments.</title>
        <authorList>
            <person name="Dombrowski N."/>
            <person name="Teske A."/>
            <person name="Baker B.J."/>
        </authorList>
    </citation>
    <scope>NUCLEOTIDE SEQUENCE [LARGE SCALE GENOMIC DNA]</scope>
    <source>
        <strain evidence="14">B66_G16</strain>
    </source>
</reference>
<dbReference type="Gene3D" id="3.30.56.10">
    <property type="match status" value="2"/>
</dbReference>
<dbReference type="SUPFAM" id="SSF46955">
    <property type="entry name" value="Putative DNA-binding domain"/>
    <property type="match status" value="2"/>
</dbReference>
<comment type="cofactor">
    <cofactor evidence="1 12">
        <name>Mg(2+)</name>
        <dbReference type="ChEBI" id="CHEBI:18420"/>
    </cofactor>
</comment>
<dbReference type="SMART" id="SM00873">
    <property type="entry name" value="B3_4"/>
    <property type="match status" value="1"/>
</dbReference>
<dbReference type="InterPro" id="IPR022918">
    <property type="entry name" value="Phe_tRNA_ligase_beta2_arc"/>
</dbReference>
<keyword evidence="4 12" id="KW-0963">Cytoplasm</keyword>
<dbReference type="SUPFAM" id="SSF55681">
    <property type="entry name" value="Class II aaRS and biotin synthetases"/>
    <property type="match status" value="1"/>
</dbReference>
<dbReference type="CDD" id="cd00769">
    <property type="entry name" value="PheRS_beta_core"/>
    <property type="match status" value="1"/>
</dbReference>
<dbReference type="GO" id="GO:0009328">
    <property type="term" value="C:phenylalanine-tRNA ligase complex"/>
    <property type="evidence" value="ECO:0007669"/>
    <property type="project" value="TreeGrafter"/>
</dbReference>
<keyword evidence="6 12" id="KW-0479">Metal-binding</keyword>
<keyword evidence="7 12" id="KW-0547">Nucleotide-binding</keyword>
<dbReference type="EC" id="6.1.1.20" evidence="12"/>
<dbReference type="Gene3D" id="3.50.40.10">
    <property type="entry name" value="Phenylalanyl-trna Synthetase, Chain B, domain 3"/>
    <property type="match status" value="1"/>
</dbReference>
<evidence type="ECO:0000313" key="14">
    <source>
        <dbReference type="EMBL" id="RLE50517.1"/>
    </source>
</evidence>
<feature type="domain" description="B5" evidence="13">
    <location>
        <begin position="275"/>
        <end position="350"/>
    </location>
</feature>
<evidence type="ECO:0000256" key="10">
    <source>
        <dbReference type="ARBA" id="ARBA00022917"/>
    </source>
</evidence>
<dbReference type="GO" id="GO:0003723">
    <property type="term" value="F:RNA binding"/>
    <property type="evidence" value="ECO:0007669"/>
    <property type="project" value="InterPro"/>
</dbReference>
<comment type="caution">
    <text evidence="14">The sequence shown here is derived from an EMBL/GenBank/DDBJ whole genome shotgun (WGS) entry which is preliminary data.</text>
</comment>
<organism evidence="14 15">
    <name type="scientific">Thermoproteota archaeon</name>
    <dbReference type="NCBI Taxonomy" id="2056631"/>
    <lineage>
        <taxon>Archaea</taxon>
        <taxon>Thermoproteota</taxon>
    </lineage>
</organism>
<dbReference type="InterPro" id="IPR045864">
    <property type="entry name" value="aa-tRNA-synth_II/BPL/LPL"/>
</dbReference>
<keyword evidence="8 12" id="KW-0067">ATP-binding</keyword>
<dbReference type="InterPro" id="IPR020825">
    <property type="entry name" value="Phe-tRNA_synthase-like_B3/B4"/>
</dbReference>
<feature type="binding site" evidence="12">
    <location>
        <position position="334"/>
    </location>
    <ligand>
        <name>Mg(2+)</name>
        <dbReference type="ChEBI" id="CHEBI:18420"/>
        <note>shared with alpha subunit</note>
    </ligand>
</feature>
<gene>
    <name evidence="12" type="primary">pheT</name>
    <name evidence="14" type="ORF">DRJ31_00985</name>
</gene>
<dbReference type="Gene3D" id="3.30.930.10">
    <property type="entry name" value="Bira Bifunctional Protein, Domain 2"/>
    <property type="match status" value="1"/>
</dbReference>
<keyword evidence="10 12" id="KW-0648">Protein biosynthesis</keyword>
<evidence type="ECO:0000256" key="12">
    <source>
        <dbReference type="HAMAP-Rule" id="MF_00284"/>
    </source>
</evidence>
<dbReference type="InterPro" id="IPR041616">
    <property type="entry name" value="PheRS_beta_core"/>
</dbReference>
<evidence type="ECO:0000256" key="5">
    <source>
        <dbReference type="ARBA" id="ARBA00022598"/>
    </source>
</evidence>
<dbReference type="PANTHER" id="PTHR10947">
    <property type="entry name" value="PHENYLALANYL-TRNA SYNTHETASE BETA CHAIN AND LEUCINE-RICH REPEAT-CONTAINING PROTEIN 47"/>
    <property type="match status" value="1"/>
</dbReference>
<comment type="catalytic activity">
    <reaction evidence="12">
        <text>tRNA(Phe) + L-phenylalanine + ATP = L-phenylalanyl-tRNA(Phe) + AMP + diphosphate + H(+)</text>
        <dbReference type="Rhea" id="RHEA:19413"/>
        <dbReference type="Rhea" id="RHEA-COMP:9668"/>
        <dbReference type="Rhea" id="RHEA-COMP:9699"/>
        <dbReference type="ChEBI" id="CHEBI:15378"/>
        <dbReference type="ChEBI" id="CHEBI:30616"/>
        <dbReference type="ChEBI" id="CHEBI:33019"/>
        <dbReference type="ChEBI" id="CHEBI:58095"/>
        <dbReference type="ChEBI" id="CHEBI:78442"/>
        <dbReference type="ChEBI" id="CHEBI:78531"/>
        <dbReference type="ChEBI" id="CHEBI:456215"/>
        <dbReference type="EC" id="6.1.1.20"/>
    </reaction>
</comment>
<dbReference type="InterPro" id="IPR005146">
    <property type="entry name" value="B3/B4_tRNA-bd"/>
</dbReference>
<dbReference type="HAMAP" id="MF_00284">
    <property type="entry name" value="Phe_tRNA_synth_beta2"/>
    <property type="match status" value="1"/>
</dbReference>
<keyword evidence="11 12" id="KW-0030">Aminoacyl-tRNA synthetase</keyword>
<evidence type="ECO:0000256" key="6">
    <source>
        <dbReference type="ARBA" id="ARBA00022723"/>
    </source>
</evidence>
<dbReference type="InterPro" id="IPR005147">
    <property type="entry name" value="tRNA_synthase_B5-dom"/>
</dbReference>
<keyword evidence="5 12" id="KW-0436">Ligase</keyword>
<dbReference type="SUPFAM" id="SSF56037">
    <property type="entry name" value="PheT/TilS domain"/>
    <property type="match status" value="1"/>
</dbReference>
<dbReference type="Pfam" id="PF03483">
    <property type="entry name" value="B3_4"/>
    <property type="match status" value="1"/>
</dbReference>
<feature type="binding site" evidence="12">
    <location>
        <position position="328"/>
    </location>
    <ligand>
        <name>Mg(2+)</name>
        <dbReference type="ChEBI" id="CHEBI:18420"/>
        <note>shared with alpha subunit</note>
    </ligand>
</feature>
<comment type="subunit">
    <text evidence="12">Tetramer of two alpha and two beta subunits.</text>
</comment>
<evidence type="ECO:0000313" key="15">
    <source>
        <dbReference type="Proteomes" id="UP000278475"/>
    </source>
</evidence>
<evidence type="ECO:0000256" key="2">
    <source>
        <dbReference type="ARBA" id="ARBA00004496"/>
    </source>
</evidence>
<dbReference type="GO" id="GO:0000287">
    <property type="term" value="F:magnesium ion binding"/>
    <property type="evidence" value="ECO:0007669"/>
    <property type="project" value="InterPro"/>
</dbReference>
<evidence type="ECO:0000256" key="1">
    <source>
        <dbReference type="ARBA" id="ARBA00001946"/>
    </source>
</evidence>